<sequence>MGTPSFIARPTDPATGSRFRGVYCLFDGYPDHQLPLLLGALRYRYAGDLDALRRHLLDAPHDWQGLGVDLLEGAPDHVLKQLDPHTERFPSMPLTDVFTPSGEPAEPIPITERSTGGDLEWGYILHDQGIEVIALPWYDRGPLVSWSTSPLARIHSAPLLWAPDKPAPVQAPRTGLTLVKPPGPAPASPARRPTR</sequence>
<feature type="region of interest" description="Disordered" evidence="1">
    <location>
        <begin position="164"/>
        <end position="195"/>
    </location>
</feature>
<comment type="caution">
    <text evidence="2">The sequence shown here is derived from an EMBL/GenBank/DDBJ whole genome shotgun (WGS) entry which is preliminary data.</text>
</comment>
<accession>A0ABP7LQ58</accession>
<keyword evidence="3" id="KW-1185">Reference proteome</keyword>
<name>A0ABP7LQ58_9ACTN</name>
<organism evidence="2 3">
    <name type="scientific">Streptomyces gulbargensis</name>
    <dbReference type="NCBI Taxonomy" id="364901"/>
    <lineage>
        <taxon>Bacteria</taxon>
        <taxon>Bacillati</taxon>
        <taxon>Actinomycetota</taxon>
        <taxon>Actinomycetes</taxon>
        <taxon>Kitasatosporales</taxon>
        <taxon>Streptomycetaceae</taxon>
        <taxon>Streptomyces</taxon>
    </lineage>
</organism>
<proteinExistence type="predicted"/>
<evidence type="ECO:0000313" key="2">
    <source>
        <dbReference type="EMBL" id="GAA3904119.1"/>
    </source>
</evidence>
<protein>
    <submittedName>
        <fullName evidence="2">Uncharacterized protein</fullName>
    </submittedName>
</protein>
<gene>
    <name evidence="2" type="ORF">GCM10022244_12840</name>
</gene>
<evidence type="ECO:0000256" key="1">
    <source>
        <dbReference type="SAM" id="MobiDB-lite"/>
    </source>
</evidence>
<dbReference type="Proteomes" id="UP001501000">
    <property type="component" value="Unassembled WGS sequence"/>
</dbReference>
<evidence type="ECO:0000313" key="3">
    <source>
        <dbReference type="Proteomes" id="UP001501000"/>
    </source>
</evidence>
<dbReference type="EMBL" id="BAABAJ010000003">
    <property type="protein sequence ID" value="GAA3904119.1"/>
    <property type="molecule type" value="Genomic_DNA"/>
</dbReference>
<reference evidence="3" key="1">
    <citation type="journal article" date="2019" name="Int. J. Syst. Evol. Microbiol.">
        <title>The Global Catalogue of Microorganisms (GCM) 10K type strain sequencing project: providing services to taxonomists for standard genome sequencing and annotation.</title>
        <authorList>
            <consortium name="The Broad Institute Genomics Platform"/>
            <consortium name="The Broad Institute Genome Sequencing Center for Infectious Disease"/>
            <person name="Wu L."/>
            <person name="Ma J."/>
        </authorList>
    </citation>
    <scope>NUCLEOTIDE SEQUENCE [LARGE SCALE GENOMIC DNA]</scope>
    <source>
        <strain evidence="3">JCM 16956</strain>
    </source>
</reference>
<dbReference type="RefSeq" id="WP_345279372.1">
    <property type="nucleotide sequence ID" value="NZ_BAABAJ010000003.1"/>
</dbReference>